<dbReference type="InterPro" id="IPR007055">
    <property type="entry name" value="BON_dom"/>
</dbReference>
<dbReference type="InterPro" id="IPR014004">
    <property type="entry name" value="Transpt-assoc_nodulatn_dom_bac"/>
</dbReference>
<dbReference type="SMART" id="SM00749">
    <property type="entry name" value="BON"/>
    <property type="match status" value="3"/>
</dbReference>
<dbReference type="PANTHER" id="PTHR34606:SF4">
    <property type="entry name" value="OUTER MEMBRANE LIPOPROTEIN DOLP"/>
    <property type="match status" value="1"/>
</dbReference>
<evidence type="ECO:0000313" key="3">
    <source>
        <dbReference type="EMBL" id="ASW01901.1"/>
    </source>
</evidence>
<dbReference type="Pfam" id="PF04972">
    <property type="entry name" value="BON"/>
    <property type="match status" value="3"/>
</dbReference>
<dbReference type="AlphaFoldDB" id="A0A248VSB0"/>
<sequence>MKTDRQLQAEVADELAWDPAVSLADIDVEVKERVVTLSGHPSSYAEKLAAEKAAKRVAGVKTVVSRMDIRLPHSDVRTDEDIANAVRSILKWTVGVSDVHVQVQVDNGWVTLRGRLERAYQRHLATRMINPMRGVRGVSNLIDVHESPAGEDIGDSIRKALVRHVEREADRIGVSVRDGTVTLTGKVGSYAERSIARGAAWAAPGVHAVNDDLTIG</sequence>
<feature type="domain" description="BON" evidence="2">
    <location>
        <begin position="149"/>
        <end position="216"/>
    </location>
</feature>
<proteinExistence type="predicted"/>
<feature type="domain" description="BON" evidence="2">
    <location>
        <begin position="78"/>
        <end position="146"/>
    </location>
</feature>
<dbReference type="InterPro" id="IPR051686">
    <property type="entry name" value="Lipoprotein_DolP"/>
</dbReference>
<keyword evidence="1" id="KW-0732">Signal</keyword>
<protein>
    <submittedName>
        <fullName evidence="3">OsmY domain-containing protein</fullName>
    </submittedName>
</protein>
<dbReference type="Proteomes" id="UP000215158">
    <property type="component" value="Chromosome 2"/>
</dbReference>
<dbReference type="PROSITE" id="PS50914">
    <property type="entry name" value="BON"/>
    <property type="match status" value="3"/>
</dbReference>
<evidence type="ECO:0000256" key="1">
    <source>
        <dbReference type="ARBA" id="ARBA00022729"/>
    </source>
</evidence>
<dbReference type="Gene3D" id="3.30.1340.30">
    <property type="match status" value="3"/>
</dbReference>
<dbReference type="OrthoDB" id="870892at2"/>
<organism evidence="3 4">
    <name type="scientific">Paraburkholderia aromaticivorans</name>
    <dbReference type="NCBI Taxonomy" id="2026199"/>
    <lineage>
        <taxon>Bacteria</taxon>
        <taxon>Pseudomonadati</taxon>
        <taxon>Pseudomonadota</taxon>
        <taxon>Betaproteobacteria</taxon>
        <taxon>Burkholderiales</taxon>
        <taxon>Burkholderiaceae</taxon>
        <taxon>Paraburkholderia</taxon>
    </lineage>
</organism>
<evidence type="ECO:0000259" key="2">
    <source>
        <dbReference type="PROSITE" id="PS50914"/>
    </source>
</evidence>
<evidence type="ECO:0000313" key="4">
    <source>
        <dbReference type="Proteomes" id="UP000215158"/>
    </source>
</evidence>
<dbReference type="RefSeq" id="WP_095421788.1">
    <property type="nucleotide sequence ID" value="NZ_CP022990.1"/>
</dbReference>
<accession>A0A248VSB0</accession>
<dbReference type="EMBL" id="CP022990">
    <property type="protein sequence ID" value="ASW01901.1"/>
    <property type="molecule type" value="Genomic_DNA"/>
</dbReference>
<reference evidence="3 4" key="1">
    <citation type="submission" date="2017-08" db="EMBL/GenBank/DDBJ databases">
        <title>Identification and genetic characteristics of simultaneous BTEX- and naphthalene-degrading Paraburkholderia sp. BN5 isolated from petroleum-contaminated soil.</title>
        <authorList>
            <person name="Lee Y."/>
            <person name="Jeon C.O."/>
        </authorList>
    </citation>
    <scope>NUCLEOTIDE SEQUENCE [LARGE SCALE GENOMIC DNA]</scope>
    <source>
        <strain evidence="3 4">BN5</strain>
    </source>
</reference>
<name>A0A248VSB0_9BURK</name>
<dbReference type="PANTHER" id="PTHR34606">
    <property type="entry name" value="BON DOMAIN-CONTAINING PROTEIN"/>
    <property type="match status" value="1"/>
</dbReference>
<gene>
    <name evidence="3" type="ORF">CJU94_27605</name>
</gene>
<feature type="domain" description="BON" evidence="2">
    <location>
        <begin position="3"/>
        <end position="71"/>
    </location>
</feature>
<keyword evidence="4" id="KW-1185">Reference proteome</keyword>
<dbReference type="KEGG" id="parb:CJU94_27605"/>